<dbReference type="EMBL" id="DS113875">
    <property type="protein sequence ID" value="EAX94112.1"/>
    <property type="molecule type" value="Genomic_DNA"/>
</dbReference>
<organism evidence="1 2">
    <name type="scientific">Trichomonas vaginalis (strain ATCC PRA-98 / G3)</name>
    <dbReference type="NCBI Taxonomy" id="412133"/>
    <lineage>
        <taxon>Eukaryota</taxon>
        <taxon>Metamonada</taxon>
        <taxon>Parabasalia</taxon>
        <taxon>Trichomonadida</taxon>
        <taxon>Trichomonadidae</taxon>
        <taxon>Trichomonas</taxon>
    </lineage>
</organism>
<evidence type="ECO:0000313" key="1">
    <source>
        <dbReference type="EMBL" id="EAX94112.1"/>
    </source>
</evidence>
<proteinExistence type="predicted"/>
<accession>A2FLU3</accession>
<dbReference type="Proteomes" id="UP000001542">
    <property type="component" value="Unassembled WGS sequence"/>
</dbReference>
<dbReference type="KEGG" id="tva:4751841"/>
<gene>
    <name evidence="1" type="ORF">TVAG_233630</name>
</gene>
<dbReference type="VEuPathDB" id="TrichDB:TVAG_233630"/>
<name>A2FLU3_TRIV3</name>
<keyword evidence="2" id="KW-1185">Reference proteome</keyword>
<dbReference type="InParanoid" id="A2FLU3"/>
<dbReference type="VEuPathDB" id="TrichDB:TVAGG3_0753370"/>
<protein>
    <submittedName>
        <fullName evidence="1">Uncharacterized protein</fullName>
    </submittedName>
</protein>
<dbReference type="AlphaFoldDB" id="A2FLU3"/>
<reference evidence="1" key="2">
    <citation type="journal article" date="2007" name="Science">
        <title>Draft genome sequence of the sexually transmitted pathogen Trichomonas vaginalis.</title>
        <authorList>
            <person name="Carlton J.M."/>
            <person name="Hirt R.P."/>
            <person name="Silva J.C."/>
            <person name="Delcher A.L."/>
            <person name="Schatz M."/>
            <person name="Zhao Q."/>
            <person name="Wortman J.R."/>
            <person name="Bidwell S.L."/>
            <person name="Alsmark U.C.M."/>
            <person name="Besteiro S."/>
            <person name="Sicheritz-Ponten T."/>
            <person name="Noel C.J."/>
            <person name="Dacks J.B."/>
            <person name="Foster P.G."/>
            <person name="Simillion C."/>
            <person name="Van de Peer Y."/>
            <person name="Miranda-Saavedra D."/>
            <person name="Barton G.J."/>
            <person name="Westrop G.D."/>
            <person name="Mueller S."/>
            <person name="Dessi D."/>
            <person name="Fiori P.L."/>
            <person name="Ren Q."/>
            <person name="Paulsen I."/>
            <person name="Zhang H."/>
            <person name="Bastida-Corcuera F.D."/>
            <person name="Simoes-Barbosa A."/>
            <person name="Brown M.T."/>
            <person name="Hayes R.D."/>
            <person name="Mukherjee M."/>
            <person name="Okumura C.Y."/>
            <person name="Schneider R."/>
            <person name="Smith A.J."/>
            <person name="Vanacova S."/>
            <person name="Villalvazo M."/>
            <person name="Haas B.J."/>
            <person name="Pertea M."/>
            <person name="Feldblyum T.V."/>
            <person name="Utterback T.R."/>
            <person name="Shu C.L."/>
            <person name="Osoegawa K."/>
            <person name="de Jong P.J."/>
            <person name="Hrdy I."/>
            <person name="Horvathova L."/>
            <person name="Zubacova Z."/>
            <person name="Dolezal P."/>
            <person name="Malik S.B."/>
            <person name="Logsdon J.M. Jr."/>
            <person name="Henze K."/>
            <person name="Gupta A."/>
            <person name="Wang C.C."/>
            <person name="Dunne R.L."/>
            <person name="Upcroft J.A."/>
            <person name="Upcroft P."/>
            <person name="White O."/>
            <person name="Salzberg S.L."/>
            <person name="Tang P."/>
            <person name="Chiu C.-H."/>
            <person name="Lee Y.-S."/>
            <person name="Embley T.M."/>
            <person name="Coombs G.H."/>
            <person name="Mottram J.C."/>
            <person name="Tachezy J."/>
            <person name="Fraser-Liggett C.M."/>
            <person name="Johnson P.J."/>
        </authorList>
    </citation>
    <scope>NUCLEOTIDE SEQUENCE [LARGE SCALE GENOMIC DNA]</scope>
    <source>
        <strain evidence="1">G3</strain>
    </source>
</reference>
<dbReference type="RefSeq" id="XP_001307042.1">
    <property type="nucleotide sequence ID" value="XM_001307041.1"/>
</dbReference>
<reference evidence="1" key="1">
    <citation type="submission" date="2006-10" db="EMBL/GenBank/DDBJ databases">
        <authorList>
            <person name="Amadeo P."/>
            <person name="Zhao Q."/>
            <person name="Wortman J."/>
            <person name="Fraser-Liggett C."/>
            <person name="Carlton J."/>
        </authorList>
    </citation>
    <scope>NUCLEOTIDE SEQUENCE</scope>
    <source>
        <strain evidence="1">G3</strain>
    </source>
</reference>
<evidence type="ECO:0000313" key="2">
    <source>
        <dbReference type="Proteomes" id="UP000001542"/>
    </source>
</evidence>
<sequence>MSCKEIHVKPNVMIIGSILQMYVQNVLQIVPNVKEWQIIALHAMEISYFKDQFAKRTVIVITLRMEKDAKNAILIAWNAMAKV</sequence>